<evidence type="ECO:0000256" key="1">
    <source>
        <dbReference type="ARBA" id="ARBA00004141"/>
    </source>
</evidence>
<evidence type="ECO:0000259" key="8">
    <source>
        <dbReference type="Pfam" id="PF02397"/>
    </source>
</evidence>
<keyword evidence="10" id="KW-1185">Reference proteome</keyword>
<accession>A0ABP9WQP7</accession>
<dbReference type="GO" id="GO:0016740">
    <property type="term" value="F:transferase activity"/>
    <property type="evidence" value="ECO:0007669"/>
    <property type="project" value="UniProtKB-KW"/>
</dbReference>
<dbReference type="InterPro" id="IPR017473">
    <property type="entry name" value="Undecaprenyl-P_gluc_Ptfrase"/>
</dbReference>
<dbReference type="EMBL" id="BAABRT010000016">
    <property type="protein sequence ID" value="GAA5525528.1"/>
    <property type="molecule type" value="Genomic_DNA"/>
</dbReference>
<comment type="caution">
    <text evidence="9">The sequence shown here is derived from an EMBL/GenBank/DDBJ whole genome shotgun (WGS) entry which is preliminary data.</text>
</comment>
<dbReference type="PANTHER" id="PTHR30576:SF21">
    <property type="entry name" value="UDP-GLUCOSE:UNDECAPRENYL-PHOSPHATE GLUCOSE-1-PHOSPHATE TRANSFERASE"/>
    <property type="match status" value="1"/>
</dbReference>
<keyword evidence="4 7" id="KW-0812">Transmembrane</keyword>
<feature type="transmembrane region" description="Helical" evidence="7">
    <location>
        <begin position="307"/>
        <end position="328"/>
    </location>
</feature>
<evidence type="ECO:0000256" key="5">
    <source>
        <dbReference type="ARBA" id="ARBA00022989"/>
    </source>
</evidence>
<feature type="transmembrane region" description="Helical" evidence="7">
    <location>
        <begin position="104"/>
        <end position="127"/>
    </location>
</feature>
<feature type="domain" description="Bacterial sugar transferase" evidence="8">
    <location>
        <begin position="302"/>
        <end position="485"/>
    </location>
</feature>
<proteinExistence type="inferred from homology"/>
<keyword evidence="6 7" id="KW-0472">Membrane</keyword>
<feature type="transmembrane region" description="Helical" evidence="7">
    <location>
        <begin position="44"/>
        <end position="65"/>
    </location>
</feature>
<dbReference type="InterPro" id="IPR017475">
    <property type="entry name" value="EPS_sugar_tfrase"/>
</dbReference>
<comment type="similarity">
    <text evidence="2">Belongs to the bacterial sugar transferase family.</text>
</comment>
<dbReference type="Pfam" id="PF13727">
    <property type="entry name" value="CoA_binding_3"/>
    <property type="match status" value="1"/>
</dbReference>
<feature type="transmembrane region" description="Helical" evidence="7">
    <location>
        <begin position="77"/>
        <end position="98"/>
    </location>
</feature>
<reference evidence="9 10" key="1">
    <citation type="submission" date="2024-02" db="EMBL/GenBank/DDBJ databases">
        <title>Microbulbifer aestuariivivens NBRC 112533.</title>
        <authorList>
            <person name="Ichikawa N."/>
            <person name="Katano-Makiyama Y."/>
            <person name="Hidaka K."/>
        </authorList>
    </citation>
    <scope>NUCLEOTIDE SEQUENCE [LARGE SCALE GENOMIC DNA]</scope>
    <source>
        <strain evidence="9 10">NBRC 112533</strain>
    </source>
</reference>
<dbReference type="NCBIfam" id="TIGR03025">
    <property type="entry name" value="EPS_sugtrans"/>
    <property type="match status" value="1"/>
</dbReference>
<evidence type="ECO:0000256" key="6">
    <source>
        <dbReference type="ARBA" id="ARBA00023136"/>
    </source>
</evidence>
<dbReference type="NCBIfam" id="TIGR03023">
    <property type="entry name" value="WcaJ_sugtrans"/>
    <property type="match status" value="1"/>
</dbReference>
<dbReference type="PANTHER" id="PTHR30576">
    <property type="entry name" value="COLANIC BIOSYNTHESIS UDP-GLUCOSE LIPID CARRIER TRANSFERASE"/>
    <property type="match status" value="1"/>
</dbReference>
<organism evidence="9 10">
    <name type="scientific">Microbulbifer aestuariivivens</name>
    <dbReference type="NCBI Taxonomy" id="1908308"/>
    <lineage>
        <taxon>Bacteria</taxon>
        <taxon>Pseudomonadati</taxon>
        <taxon>Pseudomonadota</taxon>
        <taxon>Gammaproteobacteria</taxon>
        <taxon>Cellvibrionales</taxon>
        <taxon>Microbulbiferaceae</taxon>
        <taxon>Microbulbifer</taxon>
    </lineage>
</organism>
<evidence type="ECO:0000256" key="2">
    <source>
        <dbReference type="ARBA" id="ARBA00006464"/>
    </source>
</evidence>
<dbReference type="InterPro" id="IPR003362">
    <property type="entry name" value="Bact_transf"/>
</dbReference>
<keyword evidence="5 7" id="KW-1133">Transmembrane helix</keyword>
<protein>
    <submittedName>
        <fullName evidence="9">UDP-glucose:undecaprenyl-phosphate glucose-1-phosphate transferase</fullName>
    </submittedName>
</protein>
<evidence type="ECO:0000256" key="4">
    <source>
        <dbReference type="ARBA" id="ARBA00022692"/>
    </source>
</evidence>
<evidence type="ECO:0000313" key="10">
    <source>
        <dbReference type="Proteomes" id="UP001408594"/>
    </source>
</evidence>
<feature type="transmembrane region" description="Helical" evidence="7">
    <location>
        <begin position="16"/>
        <end position="38"/>
    </location>
</feature>
<evidence type="ECO:0000256" key="7">
    <source>
        <dbReference type="SAM" id="Phobius"/>
    </source>
</evidence>
<name>A0ABP9WQP7_9GAMM</name>
<sequence length="492" mass="54669">MQQGWIRSHQSDLAAIYRLIDGVLILAVLGVCLSVARQPISGDWLAVGLLAVMAFVIMAEPVELYRSWRTDSFRAMLAATSIAWVSVCLLLLLVGYFTGAGHEFSRLVVGCWFVSSLLALGSWRYALRRLLQYLRVHDRNTRSAAILGITPTGLQLARDLRQHPELGIRLRGFYHIPGIPAQENTAADHMALVGDAAGNLADAANADKVDGVGGVGCVGNMQEALAAARCGELDLVYIALPISEAKRIDELLAAFADTTATVHLLPDIFGSSLLQSRWYRIGRSAVLSIYDTPIQGINGWLKRLEDVVIATLALVLLSPLMLLIALGVKLSSRGPVIFRQRRYGYGGNTIEVWKFRSMTTQEDGAKVIQATRNDPRVTRFGRFLRRTSLDELPQLINVLRGDMSIVGPRPHAVAHNEQFRGLVSGYMLRHKVKPGITGWAQVNGWRGETDTLEKMSKRVQYDLDYIRRWSLFFDCYIVLITLFKGFNSRNAY</sequence>
<keyword evidence="3 9" id="KW-0808">Transferase</keyword>
<evidence type="ECO:0000256" key="3">
    <source>
        <dbReference type="ARBA" id="ARBA00022679"/>
    </source>
</evidence>
<dbReference type="Pfam" id="PF02397">
    <property type="entry name" value="Bac_transf"/>
    <property type="match status" value="1"/>
</dbReference>
<comment type="subcellular location">
    <subcellularLocation>
        <location evidence="1">Membrane</location>
        <topology evidence="1">Multi-pass membrane protein</topology>
    </subcellularLocation>
</comment>
<dbReference type="Proteomes" id="UP001408594">
    <property type="component" value="Unassembled WGS sequence"/>
</dbReference>
<evidence type="ECO:0000313" key="9">
    <source>
        <dbReference type="EMBL" id="GAA5525528.1"/>
    </source>
</evidence>
<gene>
    <name evidence="9" type="primary">wcaJ_2</name>
    <name evidence="9" type="ORF">Maes01_02098</name>
</gene>